<dbReference type="GO" id="GO:0004180">
    <property type="term" value="F:carboxypeptidase activity"/>
    <property type="evidence" value="ECO:0007669"/>
    <property type="project" value="UniProtKB-KW"/>
</dbReference>
<dbReference type="RefSeq" id="XP_073987045.1">
    <property type="nucleotide sequence ID" value="XM_074130944.1"/>
</dbReference>
<dbReference type="InterPro" id="IPR019734">
    <property type="entry name" value="TPR_rpt"/>
</dbReference>
<evidence type="ECO:0000313" key="2">
    <source>
        <dbReference type="EMBL" id="MOY45140.1"/>
    </source>
</evidence>
<dbReference type="GO" id="GO:0005794">
    <property type="term" value="C:Golgi apparatus"/>
    <property type="evidence" value="ECO:0007669"/>
    <property type="project" value="TreeGrafter"/>
</dbReference>
<keyword evidence="1" id="KW-0802">TPR repeat</keyword>
<keyword evidence="2" id="KW-0121">Carboxypeptidase</keyword>
<dbReference type="SUPFAM" id="SSF48452">
    <property type="entry name" value="TPR-like"/>
    <property type="match status" value="1"/>
</dbReference>
<keyword evidence="2" id="KW-0378">Hydrolase</keyword>
<keyword evidence="2" id="KW-0645">Protease</keyword>
<dbReference type="InterPro" id="IPR011990">
    <property type="entry name" value="TPR-like_helical_dom_sf"/>
</dbReference>
<dbReference type="EMBL" id="GHKJ01000110">
    <property type="protein sequence ID" value="MOY45140.1"/>
    <property type="molecule type" value="Transcribed_RNA"/>
</dbReference>
<dbReference type="GO" id="GO:0030008">
    <property type="term" value="C:TRAPP complex"/>
    <property type="evidence" value="ECO:0007669"/>
    <property type="project" value="TreeGrafter"/>
</dbReference>
<sequence>MVDKSSNSLEHYFRDEENSENFFDQLSSNTSAMMTSMIESKSSQDFFATDAPVQSLASEVSSLQLDCKRSEPVVCKIFSQEPSTKKHLNDKTFFDIISPQDQNHSTDSTSKIYNSVVSDHSDALSINEGPYPSPLQGFEGISDAMNGAESDRTREAWIPSEKTRRALIMAATSSQTSYTPDKDSLTTPGVIMEEEMVDGVTQLVKQLFGEAEASHRRVLTANDVSQDERGLRELIQADCFRAAVNLTGRLLTIFGQGLGRQGQPTRHSPHSVQLWFTRFCLLVKLGAFQIVESEASVWWDLDKPDLYYQFYPELYGGKLGTMVPFQMRLLLATLPAYLKKCSVALERLYSVLATVHKILHNLESGKSEDGSLIELSARDRDLSKQVWSSREARVQHAIINVALMSKNYILAIEIFQKLIENNPSSNQKRALHSALGRVFLQMGDIINAEKCFFKAKQLKRTKTGTLSSNTADIRELVDRGLVLVAQNKFDDAYEHFQKASLLEPTNVMVLNNMAVCLLYTGKLKEALNLLSSTVHSHPTLALQEPVLLNICTLFELGSSHMAQKEDLLRQVAKYRGDSFNVSCLKLSTKQNN</sequence>
<dbReference type="PANTHER" id="PTHR21581">
    <property type="entry name" value="D-ALANYL-D-ALANINE CARBOXYPEPTIDASE"/>
    <property type="match status" value="1"/>
</dbReference>
<dbReference type="GeneID" id="141455684"/>
<protein>
    <submittedName>
        <fullName evidence="2">Putative d-alanyl-d-alanine carboxypeptidase rhodnius neglectus</fullName>
    </submittedName>
</protein>
<feature type="repeat" description="TPR" evidence="1">
    <location>
        <begin position="473"/>
        <end position="506"/>
    </location>
</feature>
<accession>A0A4P6DA46</accession>
<dbReference type="Pfam" id="PF14559">
    <property type="entry name" value="TPR_19"/>
    <property type="match status" value="1"/>
</dbReference>
<evidence type="ECO:0000256" key="1">
    <source>
        <dbReference type="PROSITE-ProRule" id="PRU00339"/>
    </source>
</evidence>
<dbReference type="VEuPathDB" id="VectorBase:RPRC005361"/>
<name>A0A4P6DA46_RHOPR</name>
<reference evidence="2" key="1">
    <citation type="submission" date="2019-04" db="EMBL/GenBank/DDBJ databases">
        <title>Analysis of the testis transcriptome of the Chagas disease vector Rhodnius prolixus.</title>
        <authorList>
            <person name="Cesar J."/>
            <person name="Ribeiro J.M."/>
            <person name="Pereira M.H."/>
            <person name="Araujo R.N."/>
            <person name="Gontijo N.F."/>
            <person name="Pessoa G."/>
            <person name="Sant'Anna M.V."/>
            <person name="Sorgine M.H."/>
            <person name="Majerowicz D."/>
            <person name="Carvalho A.B."/>
            <person name="Braz G."/>
            <person name="Mesquita R."/>
            <person name="Lagerblad P.O."/>
            <person name="Koerich L.B."/>
        </authorList>
    </citation>
    <scope>NUCLEOTIDE SEQUENCE</scope>
</reference>
<organism evidence="2">
    <name type="scientific">Rhodnius prolixus</name>
    <name type="common">Triatomid bug</name>
    <dbReference type="NCBI Taxonomy" id="13249"/>
    <lineage>
        <taxon>Eukaryota</taxon>
        <taxon>Metazoa</taxon>
        <taxon>Ecdysozoa</taxon>
        <taxon>Arthropoda</taxon>
        <taxon>Hexapoda</taxon>
        <taxon>Insecta</taxon>
        <taxon>Pterygota</taxon>
        <taxon>Neoptera</taxon>
        <taxon>Paraneoptera</taxon>
        <taxon>Hemiptera</taxon>
        <taxon>Heteroptera</taxon>
        <taxon>Panheteroptera</taxon>
        <taxon>Cimicomorpha</taxon>
        <taxon>Reduviidae</taxon>
        <taxon>Triatominae</taxon>
        <taxon>Rhodnius</taxon>
    </lineage>
</organism>
<dbReference type="AlphaFoldDB" id="A0A4P6DA46"/>
<dbReference type="PROSITE" id="PS50005">
    <property type="entry name" value="TPR"/>
    <property type="match status" value="1"/>
</dbReference>
<dbReference type="Gene3D" id="1.25.40.10">
    <property type="entry name" value="Tetratricopeptide repeat domain"/>
    <property type="match status" value="1"/>
</dbReference>
<dbReference type="PANTHER" id="PTHR21581:SF6">
    <property type="entry name" value="TRAFFICKING PROTEIN PARTICLE COMPLEX SUBUNIT 12"/>
    <property type="match status" value="1"/>
</dbReference>
<dbReference type="RefSeq" id="XP_073987044.1">
    <property type="nucleotide sequence ID" value="XM_074130943.1"/>
</dbReference>
<dbReference type="SMART" id="SM00028">
    <property type="entry name" value="TPR"/>
    <property type="match status" value="4"/>
</dbReference>
<proteinExistence type="predicted"/>